<dbReference type="Gene3D" id="2.60.40.290">
    <property type="match status" value="1"/>
</dbReference>
<evidence type="ECO:0000313" key="3">
    <source>
        <dbReference type="EMBL" id="MEE6257181.1"/>
    </source>
</evidence>
<dbReference type="Pfam" id="PF00553">
    <property type="entry name" value="CBM_2"/>
    <property type="match status" value="1"/>
</dbReference>
<feature type="domain" description="CBM2" evidence="2">
    <location>
        <begin position="29"/>
        <end position="137"/>
    </location>
</feature>
<dbReference type="RefSeq" id="WP_331212266.1">
    <property type="nucleotide sequence ID" value="NZ_JAZGQK010000001.1"/>
</dbReference>
<proteinExistence type="predicted"/>
<feature type="signal peptide" evidence="1">
    <location>
        <begin position="1"/>
        <end position="32"/>
    </location>
</feature>
<dbReference type="InterPro" id="IPR008965">
    <property type="entry name" value="CBM2/CBM3_carb-bd_dom_sf"/>
</dbReference>
<dbReference type="Proteomes" id="UP001332243">
    <property type="component" value="Unassembled WGS sequence"/>
</dbReference>
<organism evidence="3 4">
    <name type="scientific">Plantactinospora sonchi</name>
    <dbReference type="NCBI Taxonomy" id="1544735"/>
    <lineage>
        <taxon>Bacteria</taxon>
        <taxon>Bacillati</taxon>
        <taxon>Actinomycetota</taxon>
        <taxon>Actinomycetes</taxon>
        <taxon>Micromonosporales</taxon>
        <taxon>Micromonosporaceae</taxon>
        <taxon>Plantactinospora</taxon>
    </lineage>
</organism>
<dbReference type="SMART" id="SM00637">
    <property type="entry name" value="CBD_II"/>
    <property type="match status" value="1"/>
</dbReference>
<feature type="chain" id="PRO_5045648429" evidence="1">
    <location>
        <begin position="33"/>
        <end position="244"/>
    </location>
</feature>
<accession>A0ABU7RL25</accession>
<keyword evidence="4" id="KW-1185">Reference proteome</keyword>
<dbReference type="InterPro" id="IPR001919">
    <property type="entry name" value="CBD2"/>
</dbReference>
<gene>
    <name evidence="3" type="ORF">V1633_01595</name>
</gene>
<evidence type="ECO:0000256" key="1">
    <source>
        <dbReference type="SAM" id="SignalP"/>
    </source>
</evidence>
<reference evidence="3 4" key="1">
    <citation type="submission" date="2024-01" db="EMBL/GenBank/DDBJ databases">
        <title>Genome insights into Plantactinospora sonchi sp. nov.</title>
        <authorList>
            <person name="Wang L."/>
        </authorList>
    </citation>
    <scope>NUCLEOTIDE SEQUENCE [LARGE SCALE GENOMIC DNA]</scope>
    <source>
        <strain evidence="3 4">NEAU-QY2</strain>
    </source>
</reference>
<dbReference type="InterPro" id="IPR012291">
    <property type="entry name" value="CBM2_carb-bd_dom_sf"/>
</dbReference>
<evidence type="ECO:0000313" key="4">
    <source>
        <dbReference type="Proteomes" id="UP001332243"/>
    </source>
</evidence>
<dbReference type="PROSITE" id="PS51173">
    <property type="entry name" value="CBM2"/>
    <property type="match status" value="1"/>
</dbReference>
<protein>
    <submittedName>
        <fullName evidence="3">Cellulose binding domain-containing protein</fullName>
    </submittedName>
</protein>
<sequence>MVTIPVRRLSTMLGAAVLVAAALVGPAAPARAAVACAVTYTANSWSTGFSATVRLTNLGDEWAGYTVQFTFTGGQQVTNLWNHSYSQSGAEVTARSASWSPPVRTGESVWLGFQGSHAGANPAPTNWRVNGVACAVTGEPPEVVAEPTAVSVPEGTSRSFTVRLSHPPAGQVTLQMGVRGTGIWAGPPMLLVFTPTNWSTPQGYGVMNAQDDDDVDDVAVFTLSVPGYTPDTVTFTQLDDDRVR</sequence>
<comment type="caution">
    <text evidence="3">The sequence shown here is derived from an EMBL/GenBank/DDBJ whole genome shotgun (WGS) entry which is preliminary data.</text>
</comment>
<evidence type="ECO:0000259" key="2">
    <source>
        <dbReference type="PROSITE" id="PS51173"/>
    </source>
</evidence>
<dbReference type="SUPFAM" id="SSF49384">
    <property type="entry name" value="Carbohydrate-binding domain"/>
    <property type="match status" value="1"/>
</dbReference>
<keyword evidence="1" id="KW-0732">Signal</keyword>
<name>A0ABU7RL25_9ACTN</name>
<dbReference type="EMBL" id="JAZGQK010000001">
    <property type="protein sequence ID" value="MEE6257181.1"/>
    <property type="molecule type" value="Genomic_DNA"/>
</dbReference>